<protein>
    <submittedName>
        <fullName evidence="1">Uncharacterized protein</fullName>
    </submittedName>
</protein>
<proteinExistence type="predicted"/>
<sequence length="88" mass="9815">MHSRPSEILRRRSGAIHRLMDAILSCCGLSGKIGLAAAAAACSTKPFFWLPPITSLTVTNYSTTKGMHLIWEAYLKTWEECLMMLQKT</sequence>
<accession>A0A7J0F1U7</accession>
<gene>
    <name evidence="1" type="ORF">Acr_08g0010260</name>
</gene>
<reference evidence="1 2" key="1">
    <citation type="submission" date="2019-07" db="EMBL/GenBank/DDBJ databases">
        <title>De Novo Assembly of kiwifruit Actinidia rufa.</title>
        <authorList>
            <person name="Sugita-Konishi S."/>
            <person name="Sato K."/>
            <person name="Mori E."/>
            <person name="Abe Y."/>
            <person name="Kisaki G."/>
            <person name="Hamano K."/>
            <person name="Suezawa K."/>
            <person name="Otani M."/>
            <person name="Fukuda T."/>
            <person name="Manabe T."/>
            <person name="Gomi K."/>
            <person name="Tabuchi M."/>
            <person name="Akimitsu K."/>
            <person name="Kataoka I."/>
        </authorList>
    </citation>
    <scope>NUCLEOTIDE SEQUENCE [LARGE SCALE GENOMIC DNA]</scope>
    <source>
        <strain evidence="2">cv. Fuchu</strain>
    </source>
</reference>
<name>A0A7J0F1U7_9ERIC</name>
<comment type="caution">
    <text evidence="1">The sequence shown here is derived from an EMBL/GenBank/DDBJ whole genome shotgun (WGS) entry which is preliminary data.</text>
</comment>
<keyword evidence="2" id="KW-1185">Reference proteome</keyword>
<dbReference type="EMBL" id="BJWL01000008">
    <property type="protein sequence ID" value="GFY92630.1"/>
    <property type="molecule type" value="Genomic_DNA"/>
</dbReference>
<evidence type="ECO:0000313" key="2">
    <source>
        <dbReference type="Proteomes" id="UP000585474"/>
    </source>
</evidence>
<dbReference type="Proteomes" id="UP000585474">
    <property type="component" value="Unassembled WGS sequence"/>
</dbReference>
<organism evidence="1 2">
    <name type="scientific">Actinidia rufa</name>
    <dbReference type="NCBI Taxonomy" id="165716"/>
    <lineage>
        <taxon>Eukaryota</taxon>
        <taxon>Viridiplantae</taxon>
        <taxon>Streptophyta</taxon>
        <taxon>Embryophyta</taxon>
        <taxon>Tracheophyta</taxon>
        <taxon>Spermatophyta</taxon>
        <taxon>Magnoliopsida</taxon>
        <taxon>eudicotyledons</taxon>
        <taxon>Gunneridae</taxon>
        <taxon>Pentapetalae</taxon>
        <taxon>asterids</taxon>
        <taxon>Ericales</taxon>
        <taxon>Actinidiaceae</taxon>
        <taxon>Actinidia</taxon>
    </lineage>
</organism>
<dbReference type="AlphaFoldDB" id="A0A7J0F1U7"/>
<evidence type="ECO:0000313" key="1">
    <source>
        <dbReference type="EMBL" id="GFY92630.1"/>
    </source>
</evidence>